<reference evidence="3" key="1">
    <citation type="journal article" date="2019" name="Int. J. Syst. Evol. Microbiol.">
        <title>The Global Catalogue of Microorganisms (GCM) 10K type strain sequencing project: providing services to taxonomists for standard genome sequencing and annotation.</title>
        <authorList>
            <consortium name="The Broad Institute Genomics Platform"/>
            <consortium name="The Broad Institute Genome Sequencing Center for Infectious Disease"/>
            <person name="Wu L."/>
            <person name="Ma J."/>
        </authorList>
    </citation>
    <scope>NUCLEOTIDE SEQUENCE [LARGE SCALE GENOMIC DNA]</scope>
    <source>
        <strain evidence="3">JCM 17925</strain>
    </source>
</reference>
<accession>A0ABP8JUW0</accession>
<keyword evidence="1" id="KW-0812">Transmembrane</keyword>
<proteinExistence type="predicted"/>
<protein>
    <recommendedName>
        <fullName evidence="4">VWFA domain-containing protein</fullName>
    </recommendedName>
</protein>
<organism evidence="2 3">
    <name type="scientific">Nibrella viscosa</name>
    <dbReference type="NCBI Taxonomy" id="1084524"/>
    <lineage>
        <taxon>Bacteria</taxon>
        <taxon>Pseudomonadati</taxon>
        <taxon>Bacteroidota</taxon>
        <taxon>Cytophagia</taxon>
        <taxon>Cytophagales</taxon>
        <taxon>Spirosomataceae</taxon>
        <taxon>Nibrella</taxon>
    </lineage>
</organism>
<keyword evidence="1" id="KW-1133">Transmembrane helix</keyword>
<evidence type="ECO:0000256" key="1">
    <source>
        <dbReference type="SAM" id="Phobius"/>
    </source>
</evidence>
<keyword evidence="1" id="KW-0472">Membrane</keyword>
<comment type="caution">
    <text evidence="2">The sequence shown here is derived from an EMBL/GenBank/DDBJ whole genome shotgun (WGS) entry which is preliminary data.</text>
</comment>
<feature type="transmembrane region" description="Helical" evidence="1">
    <location>
        <begin position="41"/>
        <end position="61"/>
    </location>
</feature>
<dbReference type="Proteomes" id="UP001500936">
    <property type="component" value="Unassembled WGS sequence"/>
</dbReference>
<evidence type="ECO:0000313" key="2">
    <source>
        <dbReference type="EMBL" id="GAA4396396.1"/>
    </source>
</evidence>
<dbReference type="EMBL" id="BAABHB010000001">
    <property type="protein sequence ID" value="GAA4396396.1"/>
    <property type="molecule type" value="Genomic_DNA"/>
</dbReference>
<evidence type="ECO:0008006" key="4">
    <source>
        <dbReference type="Google" id="ProtNLM"/>
    </source>
</evidence>
<gene>
    <name evidence="2" type="ORF">GCM10023187_04490</name>
</gene>
<dbReference type="RefSeq" id="WP_345263521.1">
    <property type="nucleotide sequence ID" value="NZ_BAABHB010000001.1"/>
</dbReference>
<name>A0ABP8JUW0_9BACT</name>
<sequence>MSEQNDNELHNWVRRTLHEYRPDPDPQGWAQMQRKLQRRRWWRWSAVGGLLLVLVGIGWWFRQDMPEPNARPLSGAVLPQRPGPAPTSGPLEESALVANAGEQHEADTRPLPVAKKVSIAGKKVELDDMKPAAPTLTLQPMLPRLPGPRSRPLRLPEVLFDATYETIKQQVLTGTIGADSTTYNVLSRNAARWPDAVLVCDFTTSMYPYSTQLFAWFRQNARNRSINGMVFFTDCDSLGQETRPNGPAGQMFVNRERDPAKALPVLLDAARNTINNVDENENDIAALLFAQQTFPNAKHLILLGDNASGVKDMALLNRVTKPVHVVLCGSTGDSALAFQPDYYTIARQTGGTLHAIADDLDPRQIAPDTWLQIGHRYYRYHARRNQFVLTRFRLRPILVLGLFWL</sequence>
<evidence type="ECO:0000313" key="3">
    <source>
        <dbReference type="Proteomes" id="UP001500936"/>
    </source>
</evidence>
<keyword evidence="3" id="KW-1185">Reference proteome</keyword>